<dbReference type="AlphaFoldDB" id="A0A258D974"/>
<evidence type="ECO:0000313" key="4">
    <source>
        <dbReference type="Proteomes" id="UP000215616"/>
    </source>
</evidence>
<dbReference type="Pfam" id="PF01075">
    <property type="entry name" value="Glyco_transf_9"/>
    <property type="match status" value="1"/>
</dbReference>
<evidence type="ECO:0000313" key="3">
    <source>
        <dbReference type="EMBL" id="OYX04351.1"/>
    </source>
</evidence>
<accession>A0A258D974</accession>
<dbReference type="PANTHER" id="PTHR30160">
    <property type="entry name" value="TETRAACYLDISACCHARIDE 4'-KINASE-RELATED"/>
    <property type="match status" value="1"/>
</dbReference>
<evidence type="ECO:0000256" key="2">
    <source>
        <dbReference type="ARBA" id="ARBA00022679"/>
    </source>
</evidence>
<keyword evidence="2 3" id="KW-0808">Transferase</keyword>
<dbReference type="GO" id="GO:0005829">
    <property type="term" value="C:cytosol"/>
    <property type="evidence" value="ECO:0007669"/>
    <property type="project" value="TreeGrafter"/>
</dbReference>
<dbReference type="Proteomes" id="UP000215616">
    <property type="component" value="Unassembled WGS sequence"/>
</dbReference>
<organism evidence="3 4">
    <name type="scientific">Caulobacter vibrioides</name>
    <name type="common">Caulobacter crescentus</name>
    <dbReference type="NCBI Taxonomy" id="155892"/>
    <lineage>
        <taxon>Bacteria</taxon>
        <taxon>Pseudomonadati</taxon>
        <taxon>Pseudomonadota</taxon>
        <taxon>Alphaproteobacteria</taxon>
        <taxon>Caulobacterales</taxon>
        <taxon>Caulobacteraceae</taxon>
        <taxon>Caulobacter</taxon>
    </lineage>
</organism>
<sequence>MASPSFPILVVAPERVDDAILASGLIRTLADEVSHSSFTVAAGAEAAPLFRDIPGLDRIIPFEAGRGALHWFGLWRQVRRRRWGLVLDMRGSRLARFLHARRRGVRKPLNPALEPVHKVVEAARVLRIDDVPPAPFLFVSDETQAKADALLKGEGPILAVSPAADWVGKTWPAERFAIAVAELLAPGGPLPGGRLLLLGKNEDRWATETVRRVTARGRMIDLVGKVDLLTAYACLKRARLFIGNETPFMHLAAAAGAPTLGLFGPSDERLYAPWGERAVALRGPRSFEQFKALDPTFSLAVNHMQDLTTAKVVAAARTLLDATADIDKDDHG</sequence>
<dbReference type="InterPro" id="IPR002201">
    <property type="entry name" value="Glyco_trans_9"/>
</dbReference>
<keyword evidence="1" id="KW-0328">Glycosyltransferase</keyword>
<comment type="caution">
    <text evidence="3">The sequence shown here is derived from an EMBL/GenBank/DDBJ whole genome shotgun (WGS) entry which is preliminary data.</text>
</comment>
<protein>
    <submittedName>
        <fullName evidence="3">ADP-heptose--LPS heptosyltransferase</fullName>
    </submittedName>
</protein>
<name>A0A258D974_CAUVI</name>
<dbReference type="InterPro" id="IPR051199">
    <property type="entry name" value="LPS_LOS_Heptosyltrfase"/>
</dbReference>
<dbReference type="GO" id="GO:0009244">
    <property type="term" value="P:lipopolysaccharide core region biosynthetic process"/>
    <property type="evidence" value="ECO:0007669"/>
    <property type="project" value="TreeGrafter"/>
</dbReference>
<dbReference type="GO" id="GO:0008713">
    <property type="term" value="F:ADP-heptose-lipopolysaccharide heptosyltransferase activity"/>
    <property type="evidence" value="ECO:0007669"/>
    <property type="project" value="TreeGrafter"/>
</dbReference>
<reference evidence="3 4" key="1">
    <citation type="submission" date="2017-03" db="EMBL/GenBank/DDBJ databases">
        <title>Lifting the veil on microbial sulfur biogeochemistry in mining wastewaters.</title>
        <authorList>
            <person name="Kantor R.S."/>
            <person name="Colenbrander Nelson T."/>
            <person name="Marshall S."/>
            <person name="Bennett D."/>
            <person name="Apte S."/>
            <person name="Camacho D."/>
            <person name="Thomas B.C."/>
            <person name="Warren L.A."/>
            <person name="Banfield J.F."/>
        </authorList>
    </citation>
    <scope>NUCLEOTIDE SEQUENCE [LARGE SCALE GENOMIC DNA]</scope>
    <source>
        <strain evidence="3">32-67-7</strain>
    </source>
</reference>
<dbReference type="CDD" id="cd03789">
    <property type="entry name" value="GT9_LPS_heptosyltransferase"/>
    <property type="match status" value="1"/>
</dbReference>
<dbReference type="EMBL" id="NCDQ01000083">
    <property type="protein sequence ID" value="OYX04351.1"/>
    <property type="molecule type" value="Genomic_DNA"/>
</dbReference>
<evidence type="ECO:0000256" key="1">
    <source>
        <dbReference type="ARBA" id="ARBA00022676"/>
    </source>
</evidence>
<proteinExistence type="predicted"/>
<gene>
    <name evidence="3" type="ORF">B7Z12_06915</name>
</gene>
<dbReference type="Gene3D" id="3.40.50.2000">
    <property type="entry name" value="Glycogen Phosphorylase B"/>
    <property type="match status" value="2"/>
</dbReference>
<dbReference type="SUPFAM" id="SSF53756">
    <property type="entry name" value="UDP-Glycosyltransferase/glycogen phosphorylase"/>
    <property type="match status" value="1"/>
</dbReference>